<reference evidence="2" key="1">
    <citation type="journal article" date="2022" name="bioRxiv">
        <title>Sequencing and chromosome-scale assembly of the giantPleurodeles waltlgenome.</title>
        <authorList>
            <person name="Brown T."/>
            <person name="Elewa A."/>
            <person name="Iarovenko S."/>
            <person name="Subramanian E."/>
            <person name="Araus A.J."/>
            <person name="Petzold A."/>
            <person name="Susuki M."/>
            <person name="Suzuki K.-i.T."/>
            <person name="Hayashi T."/>
            <person name="Toyoda A."/>
            <person name="Oliveira C."/>
            <person name="Osipova E."/>
            <person name="Leigh N.D."/>
            <person name="Simon A."/>
            <person name="Yun M.H."/>
        </authorList>
    </citation>
    <scope>NUCLEOTIDE SEQUENCE</scope>
    <source>
        <strain evidence="2">20211129_DDA</strain>
        <tissue evidence="2">Liver</tissue>
    </source>
</reference>
<protein>
    <submittedName>
        <fullName evidence="2">Uncharacterized protein</fullName>
    </submittedName>
</protein>
<proteinExistence type="predicted"/>
<evidence type="ECO:0000313" key="2">
    <source>
        <dbReference type="EMBL" id="KAJ1103972.1"/>
    </source>
</evidence>
<evidence type="ECO:0000313" key="3">
    <source>
        <dbReference type="Proteomes" id="UP001066276"/>
    </source>
</evidence>
<keyword evidence="3" id="KW-1185">Reference proteome</keyword>
<dbReference type="AlphaFoldDB" id="A0AAV7MKV6"/>
<evidence type="ECO:0000256" key="1">
    <source>
        <dbReference type="SAM" id="MobiDB-lite"/>
    </source>
</evidence>
<dbReference type="Proteomes" id="UP001066276">
    <property type="component" value="Chromosome 9"/>
</dbReference>
<accession>A0AAV7MKV6</accession>
<organism evidence="2 3">
    <name type="scientific">Pleurodeles waltl</name>
    <name type="common">Iberian ribbed newt</name>
    <dbReference type="NCBI Taxonomy" id="8319"/>
    <lineage>
        <taxon>Eukaryota</taxon>
        <taxon>Metazoa</taxon>
        <taxon>Chordata</taxon>
        <taxon>Craniata</taxon>
        <taxon>Vertebrata</taxon>
        <taxon>Euteleostomi</taxon>
        <taxon>Amphibia</taxon>
        <taxon>Batrachia</taxon>
        <taxon>Caudata</taxon>
        <taxon>Salamandroidea</taxon>
        <taxon>Salamandridae</taxon>
        <taxon>Pleurodelinae</taxon>
        <taxon>Pleurodeles</taxon>
    </lineage>
</organism>
<dbReference type="EMBL" id="JANPWB010000013">
    <property type="protein sequence ID" value="KAJ1103972.1"/>
    <property type="molecule type" value="Genomic_DNA"/>
</dbReference>
<comment type="caution">
    <text evidence="2">The sequence shown here is derived from an EMBL/GenBank/DDBJ whole genome shotgun (WGS) entry which is preliminary data.</text>
</comment>
<feature type="region of interest" description="Disordered" evidence="1">
    <location>
        <begin position="52"/>
        <end position="169"/>
    </location>
</feature>
<feature type="compositionally biased region" description="Basic and acidic residues" evidence="1">
    <location>
        <begin position="98"/>
        <end position="108"/>
    </location>
</feature>
<name>A0AAV7MKV6_PLEWA</name>
<sequence>MAPILHLFAKNKALFRLPASQMGLPGFSHQRRRRPSDQQLNQAFDGTVEYLCEGQRNPDPERKYPGGKVDSINTDPEEVGAVAKHIQKKDTGLGGVLKPERDERRKEWFSPGGEDTATADSGTDGPERNPRKRRCGGEALSNPGAETAEDVLEERRSAQTGHVLGRTWPSQPKFEENVYVVKLVPGNQTENTSSIGT</sequence>
<gene>
    <name evidence="2" type="ORF">NDU88_001388</name>
</gene>